<proteinExistence type="predicted"/>
<evidence type="ECO:0000313" key="4">
    <source>
        <dbReference type="Proteomes" id="UP000051634"/>
    </source>
</evidence>
<dbReference type="Proteomes" id="UP000051276">
    <property type="component" value="Unassembled WGS sequence"/>
</dbReference>
<reference evidence="3 4" key="1">
    <citation type="submission" date="2015-11" db="EMBL/GenBank/DDBJ databases">
        <title>The genome of Candidatus Endoriftia persephone in Ridgeia piscesae and population structure of the North Eastern Pacific vestimentiferan symbionts.</title>
        <authorList>
            <person name="Perez M."/>
            <person name="Juniper K.S."/>
        </authorList>
    </citation>
    <scope>NUCLEOTIDE SEQUENCE [LARGE SCALE GENOMIC DNA]</scope>
    <source>
        <strain evidence="2">Ind10</strain>
        <strain evidence="1">Ind11</strain>
    </source>
</reference>
<evidence type="ECO:0000313" key="2">
    <source>
        <dbReference type="EMBL" id="KRT57375.1"/>
    </source>
</evidence>
<sequence>MFWWNKMRPTKLIQILCAFTLLSSYLQNPQAAKLETNVKNDPRLHEGAIYYGKNNQIEDVAVPLGGLVGSDTVDGVSVGLYVFQASSPERHQPGAKGPTHLFNITFTEEEDGNLINQVLGALLIQGPGPKAETRYRIHPFKSHQQVAVRLDHEGEYRLSVEYLARNQQGKTKAFPFVYIRKK</sequence>
<keyword evidence="4" id="KW-1185">Reference proteome</keyword>
<comment type="caution">
    <text evidence="1">The sequence shown here is derived from an EMBL/GenBank/DDBJ whole genome shotgun (WGS) entry which is preliminary data.</text>
</comment>
<evidence type="ECO:0000313" key="3">
    <source>
        <dbReference type="Proteomes" id="UP000051276"/>
    </source>
</evidence>
<dbReference type="EMBL" id="LMXI01000559">
    <property type="protein sequence ID" value="KRT57375.1"/>
    <property type="molecule type" value="Genomic_DNA"/>
</dbReference>
<dbReference type="AlphaFoldDB" id="A0A0T5YYJ5"/>
<name>A0A0T5YYJ5_9GAMM</name>
<dbReference type="Proteomes" id="UP000051634">
    <property type="component" value="Unassembled WGS sequence"/>
</dbReference>
<dbReference type="STRING" id="54398.Ga0074115_12027"/>
<accession>A0A0T5YYJ5</accession>
<gene>
    <name evidence="1" type="ORF">Ga0074115_12027</name>
    <name evidence="2" type="ORF">Ga0076813_113524</name>
</gene>
<protein>
    <submittedName>
        <fullName evidence="1">Uncharacterized protein</fullName>
    </submittedName>
</protein>
<evidence type="ECO:0000313" key="1">
    <source>
        <dbReference type="EMBL" id="KRT55551.1"/>
    </source>
</evidence>
<dbReference type="EMBL" id="LDXT01000077">
    <property type="protein sequence ID" value="KRT55551.1"/>
    <property type="molecule type" value="Genomic_DNA"/>
</dbReference>
<organism evidence="1 4">
    <name type="scientific">endosymbiont of Ridgeia piscesae</name>
    <dbReference type="NCBI Taxonomy" id="54398"/>
    <lineage>
        <taxon>Bacteria</taxon>
        <taxon>Pseudomonadati</taxon>
        <taxon>Pseudomonadota</taxon>
        <taxon>Gammaproteobacteria</taxon>
        <taxon>sulfur-oxidizing symbionts</taxon>
    </lineage>
</organism>